<evidence type="ECO:0000256" key="4">
    <source>
        <dbReference type="ARBA" id="ARBA00023136"/>
    </source>
</evidence>
<feature type="domain" description="LicD/FKTN/FKRP nucleotidyltransferase" evidence="5">
    <location>
        <begin position="402"/>
        <end position="510"/>
    </location>
</feature>
<keyword evidence="7" id="KW-1185">Reference proteome</keyword>
<dbReference type="eggNOG" id="ENOG502QREF">
    <property type="taxonomic scope" value="Eukaryota"/>
</dbReference>
<keyword evidence="2" id="KW-0812">Transmembrane</keyword>
<keyword evidence="3" id="KW-1133">Transmembrane helix</keyword>
<comment type="subcellular location">
    <subcellularLocation>
        <location evidence="1">Membrane</location>
        <topology evidence="1">Single-pass membrane protein</topology>
    </subcellularLocation>
</comment>
<dbReference type="InterPro" id="IPR009644">
    <property type="entry name" value="FKTN/MNN4/W02B3.4-1"/>
</dbReference>
<dbReference type="Proteomes" id="UP000000709">
    <property type="component" value="Unassembled WGS sequence"/>
</dbReference>
<dbReference type="GO" id="GO:0009100">
    <property type="term" value="P:glycoprotein metabolic process"/>
    <property type="evidence" value="ECO:0007669"/>
    <property type="project" value="UniProtKB-ARBA"/>
</dbReference>
<dbReference type="GeneID" id="18875003"/>
<dbReference type="KEGG" id="spaa:SPAPADRAFT_64885"/>
<accession>G3AEX7</accession>
<sequence>MLNSSYERKLLRIIPIILSINTIGTWLYYRFNQSSSSTIFFKDISSLPQVSFTNSNINRKLKSLHSKFKSPTFTSEITIPTTYFETSYLIHDPRVTISLTLNLLYHQIENNPENVSFPFNWADWVDLTYLNHQISKPENKRIKCSDLVEHMAFKNTRDKLKAKEDSMLFGCKNSYDLTKREIQEMGFTDLDKMPGFFQFQHSPRHTNEFIRVLQGKTYLLGRMPLPFQVIFLNDHGKDLKFTVDSKMNGRQIMEKYISNNNLKHKKKLTLDPAKEFDKLRVLLKSDTLKKVYKTRKIVRMNRSWFHYEPDDVNKEFKKLESKQQLTPVERGYLNSIIASRKTSNSKNRREPMYFKGANLIRGKANKDDGNHYEWRFFNGKWRDRYRHSLLLERILRNWFKFCQKYGIISWINYGSLLGWYRNGAIYPFDLDLDMQMSMYHMTILGKKFNQTLVVEDLHEGTGKYLIDVGTFIHNRYKIGVFLNHIDARFIDVDSGLYIDLTALASTKKYSDVHPKFFKDICDDPVEGPVLEDDGEIEVYNDRNDWVHKYNNISPLRLSMLEGVPVYIPKQIVKRMKFQYPCGTLNNFEFRDWYYVEQAGTWIHEKELLAVLDKSKAIQNGSVDKSNIKNQIKNLTDEQLYKLLSNDEATLSNYELARRNFGFHAKEIQYLFNIDAKLNRNKNDPPEGKVLDASPEGNHEYLRLIVDNVLLKAPHRDSICEYDRVKGKFADFHTIASRELDKIDVSDQE</sequence>
<dbReference type="InterPro" id="IPR007074">
    <property type="entry name" value="LicD/FKTN/FKRP_NTP_transf"/>
</dbReference>
<evidence type="ECO:0000256" key="3">
    <source>
        <dbReference type="ARBA" id="ARBA00022989"/>
    </source>
</evidence>
<protein>
    <recommendedName>
        <fullName evidence="5">LicD/FKTN/FKRP nucleotidyltransferase domain-containing protein</fullName>
    </recommendedName>
</protein>
<reference evidence="6 7" key="1">
    <citation type="journal article" date="2011" name="Proc. Natl. Acad. Sci. U.S.A.">
        <title>Comparative genomics of xylose-fermenting fungi for enhanced biofuel production.</title>
        <authorList>
            <person name="Wohlbach D.J."/>
            <person name="Kuo A."/>
            <person name="Sato T.K."/>
            <person name="Potts K.M."/>
            <person name="Salamov A.A."/>
            <person name="LaButti K.M."/>
            <person name="Sun H."/>
            <person name="Clum A."/>
            <person name="Pangilinan J.L."/>
            <person name="Lindquist E.A."/>
            <person name="Lucas S."/>
            <person name="Lapidus A."/>
            <person name="Jin M."/>
            <person name="Gunawan C."/>
            <person name="Balan V."/>
            <person name="Dale B.E."/>
            <person name="Jeffries T.W."/>
            <person name="Zinkel R."/>
            <person name="Barry K.W."/>
            <person name="Grigoriev I.V."/>
            <person name="Gasch A.P."/>
        </authorList>
    </citation>
    <scope>NUCLEOTIDE SEQUENCE [LARGE SCALE GENOMIC DNA]</scope>
    <source>
        <strain evidence="7">NRRL Y-27907 / 11-Y1</strain>
    </source>
</reference>
<dbReference type="EMBL" id="GL996499">
    <property type="protein sequence ID" value="EGW35807.1"/>
    <property type="molecule type" value="Genomic_DNA"/>
</dbReference>
<dbReference type="Pfam" id="PF04991">
    <property type="entry name" value="LicD"/>
    <property type="match status" value="1"/>
</dbReference>
<organism evidence="7">
    <name type="scientific">Spathaspora passalidarum (strain NRRL Y-27907 / 11-Y1)</name>
    <dbReference type="NCBI Taxonomy" id="619300"/>
    <lineage>
        <taxon>Eukaryota</taxon>
        <taxon>Fungi</taxon>
        <taxon>Dikarya</taxon>
        <taxon>Ascomycota</taxon>
        <taxon>Saccharomycotina</taxon>
        <taxon>Pichiomycetes</taxon>
        <taxon>Debaryomycetaceae</taxon>
        <taxon>Spathaspora</taxon>
    </lineage>
</organism>
<evidence type="ECO:0000256" key="2">
    <source>
        <dbReference type="ARBA" id="ARBA00022692"/>
    </source>
</evidence>
<dbReference type="InParanoid" id="G3AEX7"/>
<dbReference type="HOGENOM" id="CLU_008074_2_0_1"/>
<keyword evidence="4" id="KW-0472">Membrane</keyword>
<dbReference type="AlphaFoldDB" id="G3AEX7"/>
<dbReference type="OrthoDB" id="444255at2759"/>
<evidence type="ECO:0000256" key="1">
    <source>
        <dbReference type="ARBA" id="ARBA00004167"/>
    </source>
</evidence>
<evidence type="ECO:0000313" key="7">
    <source>
        <dbReference type="Proteomes" id="UP000000709"/>
    </source>
</evidence>
<dbReference type="GO" id="GO:0016020">
    <property type="term" value="C:membrane"/>
    <property type="evidence" value="ECO:0007669"/>
    <property type="project" value="UniProtKB-SubCell"/>
</dbReference>
<evidence type="ECO:0000313" key="6">
    <source>
        <dbReference type="EMBL" id="EGW35807.1"/>
    </source>
</evidence>
<evidence type="ECO:0000259" key="5">
    <source>
        <dbReference type="Pfam" id="PF04991"/>
    </source>
</evidence>
<proteinExistence type="predicted"/>
<name>G3AEX7_SPAPN</name>
<dbReference type="PANTHER" id="PTHR15407:SF28">
    <property type="entry name" value="RIBITOL-5-PHOSPHATE TRANSFERASE FKTN"/>
    <property type="match status" value="1"/>
</dbReference>
<dbReference type="RefSeq" id="XP_007373219.1">
    <property type="nucleotide sequence ID" value="XM_007373157.1"/>
</dbReference>
<gene>
    <name evidence="6" type="ORF">SPAPADRAFT_64885</name>
</gene>
<dbReference type="PANTHER" id="PTHR15407">
    <property type="entry name" value="FUKUTIN-RELATED"/>
    <property type="match status" value="1"/>
</dbReference>